<organism evidence="11 12">
    <name type="scientific">Leptosia nina</name>
    <dbReference type="NCBI Taxonomy" id="320188"/>
    <lineage>
        <taxon>Eukaryota</taxon>
        <taxon>Metazoa</taxon>
        <taxon>Ecdysozoa</taxon>
        <taxon>Arthropoda</taxon>
        <taxon>Hexapoda</taxon>
        <taxon>Insecta</taxon>
        <taxon>Pterygota</taxon>
        <taxon>Neoptera</taxon>
        <taxon>Endopterygota</taxon>
        <taxon>Lepidoptera</taxon>
        <taxon>Glossata</taxon>
        <taxon>Ditrysia</taxon>
        <taxon>Papilionoidea</taxon>
        <taxon>Pieridae</taxon>
        <taxon>Pierinae</taxon>
        <taxon>Leptosia</taxon>
    </lineage>
</organism>
<gene>
    <name evidence="11" type="ORF">LNINA_LOCUS13246</name>
</gene>
<dbReference type="GO" id="GO:0004725">
    <property type="term" value="F:protein tyrosine phosphatase activity"/>
    <property type="evidence" value="ECO:0007669"/>
    <property type="project" value="UniProtKB-EC"/>
</dbReference>
<keyword evidence="3" id="KW-0132">Cell division</keyword>
<dbReference type="PRINTS" id="PR00716">
    <property type="entry name" value="MPIPHPHTASE"/>
</dbReference>
<evidence type="ECO:0000256" key="7">
    <source>
        <dbReference type="ARBA" id="ARBA00023306"/>
    </source>
</evidence>
<keyword evidence="12" id="KW-1185">Reference proteome</keyword>
<comment type="catalytic activity">
    <reaction evidence="8">
        <text>O-phospho-L-tyrosyl-[protein] + H2O = L-tyrosyl-[protein] + phosphate</text>
        <dbReference type="Rhea" id="RHEA:10684"/>
        <dbReference type="Rhea" id="RHEA-COMP:10136"/>
        <dbReference type="Rhea" id="RHEA-COMP:20101"/>
        <dbReference type="ChEBI" id="CHEBI:15377"/>
        <dbReference type="ChEBI" id="CHEBI:43474"/>
        <dbReference type="ChEBI" id="CHEBI:46858"/>
        <dbReference type="ChEBI" id="CHEBI:61978"/>
        <dbReference type="EC" id="3.1.3.48"/>
    </reaction>
</comment>
<feature type="region of interest" description="Disordered" evidence="9">
    <location>
        <begin position="147"/>
        <end position="194"/>
    </location>
</feature>
<evidence type="ECO:0000256" key="1">
    <source>
        <dbReference type="ARBA" id="ARBA00011065"/>
    </source>
</evidence>
<dbReference type="GO" id="GO:0051301">
    <property type="term" value="P:cell division"/>
    <property type="evidence" value="ECO:0007669"/>
    <property type="project" value="UniProtKB-KW"/>
</dbReference>
<keyword evidence="5" id="KW-0378">Hydrolase</keyword>
<dbReference type="GO" id="GO:0110032">
    <property type="term" value="P:positive regulation of G2/MI transition of meiotic cell cycle"/>
    <property type="evidence" value="ECO:0007669"/>
    <property type="project" value="TreeGrafter"/>
</dbReference>
<comment type="caution">
    <text evidence="11">The sequence shown here is derived from an EMBL/GenBank/DDBJ whole genome shotgun (WGS) entry which is preliminary data.</text>
</comment>
<dbReference type="EC" id="3.1.3.48" evidence="2"/>
<dbReference type="Gene3D" id="3.40.250.10">
    <property type="entry name" value="Rhodanese-like domain"/>
    <property type="match status" value="1"/>
</dbReference>
<dbReference type="FunFam" id="3.40.250.10:FF:000021">
    <property type="entry name" value="M-phase inducer phosphatase cdc-25.2"/>
    <property type="match status" value="1"/>
</dbReference>
<reference evidence="11 12" key="1">
    <citation type="submission" date="2023-11" db="EMBL/GenBank/DDBJ databases">
        <authorList>
            <person name="Okamura Y."/>
        </authorList>
    </citation>
    <scope>NUCLEOTIDE SEQUENCE [LARGE SCALE GENOMIC DNA]</scope>
</reference>
<proteinExistence type="inferred from homology"/>
<dbReference type="InterPro" id="IPR000751">
    <property type="entry name" value="MPI_Phosphatase"/>
</dbReference>
<dbReference type="InterPro" id="IPR001763">
    <property type="entry name" value="Rhodanese-like_dom"/>
</dbReference>
<evidence type="ECO:0000256" key="4">
    <source>
        <dbReference type="ARBA" id="ARBA00022776"/>
    </source>
</evidence>
<evidence type="ECO:0000256" key="8">
    <source>
        <dbReference type="ARBA" id="ARBA00051722"/>
    </source>
</evidence>
<dbReference type="InterPro" id="IPR036873">
    <property type="entry name" value="Rhodanese-like_dom_sf"/>
</dbReference>
<dbReference type="Proteomes" id="UP001497472">
    <property type="component" value="Unassembled WGS sequence"/>
</dbReference>
<dbReference type="AlphaFoldDB" id="A0AAV1JYG4"/>
<dbReference type="PROSITE" id="PS50206">
    <property type="entry name" value="RHODANESE_3"/>
    <property type="match status" value="1"/>
</dbReference>
<feature type="domain" description="Rhodanese" evidence="10">
    <location>
        <begin position="760"/>
        <end position="867"/>
    </location>
</feature>
<evidence type="ECO:0000256" key="2">
    <source>
        <dbReference type="ARBA" id="ARBA00013064"/>
    </source>
</evidence>
<evidence type="ECO:0000259" key="10">
    <source>
        <dbReference type="PROSITE" id="PS50206"/>
    </source>
</evidence>
<dbReference type="GO" id="GO:0000086">
    <property type="term" value="P:G2/M transition of mitotic cell cycle"/>
    <property type="evidence" value="ECO:0007669"/>
    <property type="project" value="TreeGrafter"/>
</dbReference>
<feature type="region of interest" description="Disordered" evidence="9">
    <location>
        <begin position="588"/>
        <end position="610"/>
    </location>
</feature>
<keyword evidence="6" id="KW-0904">Protein phosphatase</keyword>
<protein>
    <recommendedName>
        <fullName evidence="2">protein-tyrosine-phosphatase</fullName>
        <ecNumber evidence="2">3.1.3.48</ecNumber>
    </recommendedName>
</protein>
<feature type="compositionally biased region" description="Low complexity" evidence="9">
    <location>
        <begin position="163"/>
        <end position="194"/>
    </location>
</feature>
<dbReference type="GO" id="GO:0005634">
    <property type="term" value="C:nucleus"/>
    <property type="evidence" value="ECO:0007669"/>
    <property type="project" value="TreeGrafter"/>
</dbReference>
<dbReference type="EMBL" id="CAVLEF010000277">
    <property type="protein sequence ID" value="CAK1554324.1"/>
    <property type="molecule type" value="Genomic_DNA"/>
</dbReference>
<name>A0AAV1JYG4_9NEOP</name>
<dbReference type="PANTHER" id="PTHR10828:SF76">
    <property type="entry name" value="M-PHASE INDUCER PHOSPHATASE"/>
    <property type="match status" value="1"/>
</dbReference>
<evidence type="ECO:0000256" key="3">
    <source>
        <dbReference type="ARBA" id="ARBA00022618"/>
    </source>
</evidence>
<evidence type="ECO:0000256" key="6">
    <source>
        <dbReference type="ARBA" id="ARBA00022912"/>
    </source>
</evidence>
<sequence>MSNYTEASPDPRKKSAVHNALPQSIANCLISRYNLSVASVLISAVADVAISCRGTRPLLPLTGGYSQLSYHVKEVTRRLITENFRINSGNNATKRKQEEALAYNYKVKVKPHSIDFTQHPATPNKSIDTQKTFCQTPERKVLGELQNSRNFQSPRHHSPLSGINRIPNSPNISNSPRISHISNSPKISYMSHSPTISQITSPSIAHISNSPTISRISNSPRISHVINSPGLSRLSNSPSITRLKNSPTTPLTASRFSPKPLYLKDSPAMERLKSPLGRERKRSKISKILEERSRFRANKENDNFHIEEETQDCMFGYEKKDWSMSKLNFSDIKKEKYDTDIYVPENSTTLEPDLDVLHDLEEEFDANNFDQCTKYEIISTDSPDIISAGRTSSRKVNQKDFVFGAPLSDNETSTSFNRPSSSRALNFERRVERTKSNRALKFDDGRTKFGRNLNFEDSKLSSSEQSFDFNSKTELSFEINNPGPSSSKQTKFEKKLNFDQNLSGNEESYDFNQRLEFDSNLGSSKRILSFGQSHVDKKQIIEESFDFNKRKSFEDSFEFASPMTNFEDSTPKKNFSVKKSLKFTDSPNFERQSSIGSMSQSPASTRSPCTISKKFTSESMESGFISELEEPFLEMEEMSSSPKILDFRKLLSGDIKDNFSIGMKPVRSLSKRGIDDSCGTNKRRKSETSPEIVRPVLQRAFSENNASIMSALARSVSDSELIGDFSLPFALPLTAGDHSDLKSISCDTLAKLIKGDYSESINDFQVIDCRYPYEYDGGHILGAVNLFTSNQILELIKNPPQRLDNKRSILVFHCEFSLERGPKLSRFLRSSDRAKNQENYPSLNYPEIYLLHAGYRSFYKSYPELCSPAGYTAMLDPQHKHLLRKHRSLQPAGRRNRLLM</sequence>
<dbReference type="SUPFAM" id="SSF52821">
    <property type="entry name" value="Rhodanese/Cell cycle control phosphatase"/>
    <property type="match status" value="1"/>
</dbReference>
<dbReference type="PANTHER" id="PTHR10828">
    <property type="entry name" value="M-PHASE INDUCER PHOSPHATASE DUAL SPECIFICITY PHOSPHATASE CDC25"/>
    <property type="match status" value="1"/>
</dbReference>
<dbReference type="CDD" id="cd01530">
    <property type="entry name" value="Cdc25"/>
    <property type="match status" value="1"/>
</dbReference>
<comment type="similarity">
    <text evidence="1">Belongs to the MPI phosphatase family.</text>
</comment>
<feature type="region of interest" description="Disordered" evidence="9">
    <location>
        <begin position="236"/>
        <end position="259"/>
    </location>
</feature>
<dbReference type="Pfam" id="PF00581">
    <property type="entry name" value="Rhodanese"/>
    <property type="match status" value="1"/>
</dbReference>
<evidence type="ECO:0000313" key="11">
    <source>
        <dbReference type="EMBL" id="CAK1554324.1"/>
    </source>
</evidence>
<evidence type="ECO:0000256" key="9">
    <source>
        <dbReference type="SAM" id="MobiDB-lite"/>
    </source>
</evidence>
<evidence type="ECO:0000256" key="5">
    <source>
        <dbReference type="ARBA" id="ARBA00022801"/>
    </source>
</evidence>
<accession>A0AAV1JYG4</accession>
<feature type="compositionally biased region" description="Polar residues" evidence="9">
    <location>
        <begin position="236"/>
        <end position="255"/>
    </location>
</feature>
<evidence type="ECO:0000313" key="12">
    <source>
        <dbReference type="Proteomes" id="UP001497472"/>
    </source>
</evidence>
<dbReference type="SMART" id="SM00450">
    <property type="entry name" value="RHOD"/>
    <property type="match status" value="1"/>
</dbReference>
<keyword evidence="4" id="KW-0498">Mitosis</keyword>
<dbReference type="GO" id="GO:0010971">
    <property type="term" value="P:positive regulation of G2/M transition of mitotic cell cycle"/>
    <property type="evidence" value="ECO:0007669"/>
    <property type="project" value="TreeGrafter"/>
</dbReference>
<dbReference type="GO" id="GO:0005737">
    <property type="term" value="C:cytoplasm"/>
    <property type="evidence" value="ECO:0007669"/>
    <property type="project" value="TreeGrafter"/>
</dbReference>
<keyword evidence="7" id="KW-0131">Cell cycle</keyword>